<evidence type="ECO:0000259" key="4">
    <source>
        <dbReference type="Pfam" id="PF01551"/>
    </source>
</evidence>
<evidence type="ECO:0000313" key="5">
    <source>
        <dbReference type="EMBL" id="ABB23445.1"/>
    </source>
</evidence>
<keyword evidence="2" id="KW-0175">Coiled coil</keyword>
<proteinExistence type="predicted"/>
<reference evidence="6" key="1">
    <citation type="submission" date="2005-08" db="EMBL/GenBank/DDBJ databases">
        <title>Complete sequence of Pelodictyon luteolum DSM 273.</title>
        <authorList>
            <consortium name="US DOE Joint Genome Institute"/>
            <person name="Copeland A."/>
            <person name="Lucas S."/>
            <person name="Lapidus A."/>
            <person name="Barry K."/>
            <person name="Detter J.C."/>
            <person name="Glavina T."/>
            <person name="Hammon N."/>
            <person name="Israni S."/>
            <person name="Pitluck S."/>
            <person name="Bryant D."/>
            <person name="Schmutz J."/>
            <person name="Larimer F."/>
            <person name="Land M."/>
            <person name="Kyrpides N."/>
            <person name="Ivanova N."/>
            <person name="Richardson P."/>
        </authorList>
    </citation>
    <scope>NUCLEOTIDE SEQUENCE [LARGE SCALE GENOMIC DNA]</scope>
    <source>
        <strain evidence="6">DSM 273 / BCRC 81028 / 2530</strain>
    </source>
</reference>
<accession>Q3B5D6</accession>
<keyword evidence="6" id="KW-1185">Reference proteome</keyword>
<dbReference type="InterPro" id="IPR016047">
    <property type="entry name" value="M23ase_b-sheet_dom"/>
</dbReference>
<evidence type="ECO:0000256" key="1">
    <source>
        <dbReference type="ARBA" id="ARBA00022729"/>
    </source>
</evidence>
<organism evidence="5 6">
    <name type="scientific">Chlorobium luteolum (strain DSM 273 / BCRC 81028 / 2530)</name>
    <name type="common">Pelodictyon luteolum</name>
    <dbReference type="NCBI Taxonomy" id="319225"/>
    <lineage>
        <taxon>Bacteria</taxon>
        <taxon>Pseudomonadati</taxon>
        <taxon>Chlorobiota</taxon>
        <taxon>Chlorobiia</taxon>
        <taxon>Chlorobiales</taxon>
        <taxon>Chlorobiaceae</taxon>
        <taxon>Chlorobium/Pelodictyon group</taxon>
        <taxon>Pelodictyon</taxon>
    </lineage>
</organism>
<dbReference type="SUPFAM" id="SSF57997">
    <property type="entry name" value="Tropomyosin"/>
    <property type="match status" value="1"/>
</dbReference>
<sequence length="465" mass="51870">MSIERRQPIPLNVTESSIPGRFRPFSFSHSAARLFVLSVIFFLFHLAAFPPAAYGATAGELSKIKRERQDVERTLINLKKELDVYQKKLNATKRQETTSLRRLKTLQNKITALGELIRENQRYLAVLDRDIDRLEGQFKENRQVYGRVSSAFGRTAVAVYKYGVDREMENVFAARSVNDAIVKAQYIGFFAQAVHGHVDTLQQVARELEHNRAELEKSYRAKAEAVKDQERQLKNYAASKSEKETALVKLKEEKAAYTEKVLAARRKRRQLQGRIEALIRAEQRAIEAEQARRLAAQPAPQKAPAPGKAPAPAAGRRVPPPPDSPELRKVSADFDRAFGQLPWPVANGRVSQRFGSVTDAELKIVTTNNGIDIAVPAGTPVKAVSGGKVAQIAFMPTFGNIVIIRHPNSYLTVYANLGDLRVTKNDLIASQQLIGLSGRNPDGGSVVHLEIWKAGVKQNPEKWLR</sequence>
<dbReference type="PANTHER" id="PTHR21666">
    <property type="entry name" value="PEPTIDASE-RELATED"/>
    <property type="match status" value="1"/>
</dbReference>
<evidence type="ECO:0000256" key="3">
    <source>
        <dbReference type="SAM" id="MobiDB-lite"/>
    </source>
</evidence>
<dbReference type="eggNOG" id="COG4942">
    <property type="taxonomic scope" value="Bacteria"/>
</dbReference>
<dbReference type="STRING" id="319225.Plut_0562"/>
<dbReference type="Gene3D" id="6.10.250.3150">
    <property type="match status" value="1"/>
</dbReference>
<dbReference type="EMBL" id="CP000096">
    <property type="protein sequence ID" value="ABB23445.1"/>
    <property type="molecule type" value="Genomic_DNA"/>
</dbReference>
<dbReference type="AlphaFoldDB" id="Q3B5D6"/>
<dbReference type="KEGG" id="plt:Plut_0562"/>
<feature type="region of interest" description="Disordered" evidence="3">
    <location>
        <begin position="290"/>
        <end position="328"/>
    </location>
</feature>
<feature type="coiled-coil region" evidence="2">
    <location>
        <begin position="198"/>
        <end position="281"/>
    </location>
</feature>
<evidence type="ECO:0000313" key="6">
    <source>
        <dbReference type="Proteomes" id="UP000002709"/>
    </source>
</evidence>
<dbReference type="HOGENOM" id="CLU_029425_4_2_10"/>
<evidence type="ECO:0000256" key="2">
    <source>
        <dbReference type="SAM" id="Coils"/>
    </source>
</evidence>
<dbReference type="CDD" id="cd12797">
    <property type="entry name" value="M23_peptidase"/>
    <property type="match status" value="1"/>
</dbReference>
<dbReference type="GO" id="GO:0004222">
    <property type="term" value="F:metalloendopeptidase activity"/>
    <property type="evidence" value="ECO:0007669"/>
    <property type="project" value="TreeGrafter"/>
</dbReference>
<dbReference type="OrthoDB" id="9815884at2"/>
<dbReference type="Proteomes" id="UP000002709">
    <property type="component" value="Chromosome"/>
</dbReference>
<name>Q3B5D6_CHLL3</name>
<feature type="coiled-coil region" evidence="2">
    <location>
        <begin position="61"/>
        <end position="95"/>
    </location>
</feature>
<dbReference type="Gene3D" id="2.70.70.10">
    <property type="entry name" value="Glucose Permease (Domain IIA)"/>
    <property type="match status" value="1"/>
</dbReference>
<feature type="domain" description="M23ase beta-sheet core" evidence="4">
    <location>
        <begin position="367"/>
        <end position="460"/>
    </location>
</feature>
<dbReference type="InterPro" id="IPR050570">
    <property type="entry name" value="Cell_wall_metabolism_enzyme"/>
</dbReference>
<dbReference type="SUPFAM" id="SSF51261">
    <property type="entry name" value="Duplicated hybrid motif"/>
    <property type="match status" value="1"/>
</dbReference>
<dbReference type="PANTHER" id="PTHR21666:SF289">
    <property type="entry name" value="L-ALA--D-GLU ENDOPEPTIDASE"/>
    <property type="match status" value="1"/>
</dbReference>
<dbReference type="InterPro" id="IPR011055">
    <property type="entry name" value="Dup_hybrid_motif"/>
</dbReference>
<dbReference type="Pfam" id="PF01551">
    <property type="entry name" value="Peptidase_M23"/>
    <property type="match status" value="1"/>
</dbReference>
<gene>
    <name evidence="5" type="ordered locus">Plut_0562</name>
</gene>
<keyword evidence="1" id="KW-0732">Signal</keyword>
<protein>
    <submittedName>
        <fullName evidence="5">Membrane-bound metallopeptidase-like protein</fullName>
    </submittedName>
</protein>